<dbReference type="PRINTS" id="PR01736">
    <property type="entry name" value="PHPHTRNFRASE"/>
</dbReference>
<feature type="region of interest" description="Disordered" evidence="13">
    <location>
        <begin position="1"/>
        <end position="30"/>
    </location>
</feature>
<feature type="binding site" evidence="11">
    <location>
        <position position="454"/>
    </location>
    <ligand>
        <name>phosphoenolpyruvate</name>
        <dbReference type="ChEBI" id="CHEBI:58702"/>
    </ligand>
</feature>
<dbReference type="InterPro" id="IPR036637">
    <property type="entry name" value="Phosphohistidine_dom_sf"/>
</dbReference>
<dbReference type="InterPro" id="IPR008279">
    <property type="entry name" value="PEP-util_enz_mobile_dom"/>
</dbReference>
<comment type="function">
    <text evidence="9">General (non sugar-specific) component of the phosphoenolpyruvate-dependent sugar phosphotransferase system (sugar PTS). This major carbohydrate active-transport system catalyzes the phosphorylation of incoming sugar substrates concomitantly with their translocation across the cell membrane. Enzyme I transfers the phosphoryl group from phosphoenolpyruvate (PEP) to the phosphoryl carrier protein (HPr).</text>
</comment>
<dbReference type="OrthoDB" id="9765468at2"/>
<comment type="similarity">
    <text evidence="2 9">Belongs to the PEP-utilizing enzyme family.</text>
</comment>
<feature type="binding site" evidence="11">
    <location>
        <begin position="443"/>
        <end position="444"/>
    </location>
    <ligand>
        <name>phosphoenolpyruvate</name>
        <dbReference type="ChEBI" id="CHEBI:58702"/>
    </ligand>
</feature>
<keyword evidence="5 9" id="KW-0479">Metal-binding</keyword>
<evidence type="ECO:0000256" key="3">
    <source>
        <dbReference type="ARBA" id="ARBA00016544"/>
    </source>
</evidence>
<evidence type="ECO:0000256" key="1">
    <source>
        <dbReference type="ARBA" id="ARBA00001946"/>
    </source>
</evidence>
<dbReference type="SUPFAM" id="SSF52009">
    <property type="entry name" value="Phosphohistidine domain"/>
    <property type="match status" value="1"/>
</dbReference>
<dbReference type="PIRSF" id="PIRSF000732">
    <property type="entry name" value="PTS_enzyme_I"/>
    <property type="match status" value="1"/>
</dbReference>
<evidence type="ECO:0000259" key="15">
    <source>
        <dbReference type="Pfam" id="PF02896"/>
    </source>
</evidence>
<keyword evidence="9" id="KW-0813">Transport</keyword>
<feature type="binding site" evidence="12">
    <location>
        <position position="420"/>
    </location>
    <ligand>
        <name>Mg(2+)</name>
        <dbReference type="ChEBI" id="CHEBI:18420"/>
    </ligand>
</feature>
<dbReference type="InterPro" id="IPR015813">
    <property type="entry name" value="Pyrv/PenolPyrv_kinase-like_dom"/>
</dbReference>
<dbReference type="InterPro" id="IPR023151">
    <property type="entry name" value="PEP_util_CS"/>
</dbReference>
<keyword evidence="7 9" id="KW-0460">Magnesium</keyword>
<accession>A0A368VIJ3</accession>
<gene>
    <name evidence="17" type="ORF">DFQ14_111133</name>
</gene>
<keyword evidence="6 9" id="KW-0418">Kinase</keyword>
<evidence type="ECO:0000313" key="18">
    <source>
        <dbReference type="Proteomes" id="UP000253495"/>
    </source>
</evidence>
<dbReference type="InterPro" id="IPR040442">
    <property type="entry name" value="Pyrv_kinase-like_dom_sf"/>
</dbReference>
<evidence type="ECO:0000313" key="17">
    <source>
        <dbReference type="EMBL" id="RCW40484.1"/>
    </source>
</evidence>
<feature type="binding site" evidence="12">
    <location>
        <position position="444"/>
    </location>
    <ligand>
        <name>Mg(2+)</name>
        <dbReference type="ChEBI" id="CHEBI:18420"/>
    </ligand>
</feature>
<dbReference type="InterPro" id="IPR008731">
    <property type="entry name" value="PTS_EIN"/>
</dbReference>
<dbReference type="InterPro" id="IPR000121">
    <property type="entry name" value="PEP_util_C"/>
</dbReference>
<feature type="active site" description="Proton donor" evidence="10">
    <location>
        <position position="491"/>
    </location>
</feature>
<sequence length="559" mass="57145">MCLRDLSPASGTAANETGLRGVGVSSGRASGPVVRVAESLEEPGSHPTPPDPRAEAERIRPAAQLVADRLASRATAAEDSARSVLEATAAMAADPALLSRAEKLVTERLLPAERAVYETADEFAGMLAGAGEYLAARARDIQDVRDRIVAALLGVEPPGLPEMTCPGVLVARDLSPADTAGLDPALVLALVTEEGGPTSHTAILARSLGIPAVVAVRDVLAHQAGGITVDGDTGTVELTEHPIRIETAVTTDDHEWDGACHTADGHPVTILANIGSGAEARAAQRSGAPGVGLFRTEFCYLAANEEPDVADQRSAYAEVMSPFAGKPVVVRTLDAGADKPLPFLDAAAEPNPALGVRGLRVAFDRPGIVDRQLEAVAAAAADTGTAVSVMAPMVATAEEASWFAARARAAGIRQAGAMIEIPAAALCAHEILDAVDFVSIGTNDLAQYAFAADRMLGATAGLNDPWQPALLRLVDVLGRAGREHGKPVGVCGEAAADPLLAGVLLGLGATSLSVSTSALPAVGGTLAAHPLAKYREAAQAALPAAGPDQARQRAREMLG</sequence>
<evidence type="ECO:0000259" key="14">
    <source>
        <dbReference type="Pfam" id="PF00391"/>
    </source>
</evidence>
<dbReference type="GO" id="GO:0009401">
    <property type="term" value="P:phosphoenolpyruvate-dependent sugar phosphotransferase system"/>
    <property type="evidence" value="ECO:0007669"/>
    <property type="project" value="UniProtKB-KW"/>
</dbReference>
<dbReference type="PANTHER" id="PTHR46244:SF3">
    <property type="entry name" value="PHOSPHOENOLPYRUVATE-PROTEIN PHOSPHOTRANSFERASE"/>
    <property type="match status" value="1"/>
</dbReference>
<dbReference type="Gene3D" id="1.10.274.10">
    <property type="entry name" value="PtsI, HPr-binding domain"/>
    <property type="match status" value="1"/>
</dbReference>
<dbReference type="PANTHER" id="PTHR46244">
    <property type="entry name" value="PHOSPHOENOLPYRUVATE-PROTEIN PHOSPHOTRANSFERASE"/>
    <property type="match status" value="1"/>
</dbReference>
<feature type="compositionally biased region" description="Low complexity" evidence="13">
    <location>
        <begin position="18"/>
        <end position="30"/>
    </location>
</feature>
<feature type="domain" description="Phosphotransferase system enzyme I N-terminal" evidence="16">
    <location>
        <begin position="20"/>
        <end position="137"/>
    </location>
</feature>
<dbReference type="SUPFAM" id="SSF51621">
    <property type="entry name" value="Phosphoenolpyruvate/pyruvate domain"/>
    <property type="match status" value="1"/>
</dbReference>
<dbReference type="PROSITE" id="PS00370">
    <property type="entry name" value="PEP_ENZYMES_PHOS_SITE"/>
    <property type="match status" value="1"/>
</dbReference>
<feature type="active site" description="Tele-phosphohistidine intermediate" evidence="10">
    <location>
        <position position="200"/>
    </location>
</feature>
<dbReference type="Pfam" id="PF00391">
    <property type="entry name" value="PEP-utilizers"/>
    <property type="match status" value="1"/>
</dbReference>
<evidence type="ECO:0000256" key="8">
    <source>
        <dbReference type="ARBA" id="ARBA00033235"/>
    </source>
</evidence>
<dbReference type="Gene3D" id="3.50.30.10">
    <property type="entry name" value="Phosphohistidine domain"/>
    <property type="match status" value="1"/>
</dbReference>
<feature type="domain" description="PEP-utilising enzyme mobile" evidence="14">
    <location>
        <begin position="167"/>
        <end position="234"/>
    </location>
</feature>
<evidence type="ECO:0000256" key="5">
    <source>
        <dbReference type="ARBA" id="ARBA00022723"/>
    </source>
</evidence>
<dbReference type="InterPro" id="IPR050499">
    <property type="entry name" value="PEP-utilizing_PTS_enzyme"/>
</dbReference>
<keyword evidence="9" id="KW-0762">Sugar transport</keyword>
<keyword evidence="4 9" id="KW-0808">Transferase</keyword>
<dbReference type="Pfam" id="PF02896">
    <property type="entry name" value="PEP-utilizers_C"/>
    <property type="match status" value="1"/>
</dbReference>
<feature type="binding site" evidence="11">
    <location>
        <position position="295"/>
    </location>
    <ligand>
        <name>phosphoenolpyruvate</name>
        <dbReference type="ChEBI" id="CHEBI:58702"/>
    </ligand>
</feature>
<feature type="domain" description="PEP-utilising enzyme C-terminal" evidence="15">
    <location>
        <begin position="261"/>
        <end position="522"/>
    </location>
</feature>
<protein>
    <recommendedName>
        <fullName evidence="3 9">Phosphoenolpyruvate-protein phosphotransferase</fullName>
        <ecNumber evidence="9">2.7.3.9</ecNumber>
    </recommendedName>
    <alternativeName>
        <fullName evidence="8 9">Phosphotransferase system, enzyme I</fullName>
    </alternativeName>
</protein>
<evidence type="ECO:0000256" key="11">
    <source>
        <dbReference type="PIRSR" id="PIRSR000732-2"/>
    </source>
</evidence>
<comment type="caution">
    <text evidence="17">The sequence shown here is derived from an EMBL/GenBank/DDBJ whole genome shotgun (WGS) entry which is preliminary data.</text>
</comment>
<reference evidence="17 18" key="1">
    <citation type="submission" date="2018-07" db="EMBL/GenBank/DDBJ databases">
        <title>Genomic Encyclopedia of Type Strains, Phase III (KMG-III): the genomes of soil and plant-associated and newly described type strains.</title>
        <authorList>
            <person name="Whitman W."/>
        </authorList>
    </citation>
    <scope>NUCLEOTIDE SEQUENCE [LARGE SCALE GENOMIC DNA]</scope>
    <source>
        <strain evidence="17 18">CECT 8575</strain>
    </source>
</reference>
<name>A0A368VIJ3_9ACTN</name>
<dbReference type="PROSITE" id="PS00742">
    <property type="entry name" value="PEP_ENZYMES_2"/>
    <property type="match status" value="1"/>
</dbReference>
<dbReference type="GO" id="GO:0016301">
    <property type="term" value="F:kinase activity"/>
    <property type="evidence" value="ECO:0007669"/>
    <property type="project" value="UniProtKB-KW"/>
</dbReference>
<comment type="cofactor">
    <cofactor evidence="1 9 12">
        <name>Mg(2+)</name>
        <dbReference type="ChEBI" id="CHEBI:18420"/>
    </cofactor>
</comment>
<keyword evidence="17" id="KW-0670">Pyruvate</keyword>
<comment type="subcellular location">
    <subcellularLocation>
        <location evidence="9">Cytoplasm</location>
    </subcellularLocation>
</comment>
<evidence type="ECO:0000259" key="16">
    <source>
        <dbReference type="Pfam" id="PF05524"/>
    </source>
</evidence>
<dbReference type="InterPro" id="IPR036618">
    <property type="entry name" value="PtsI_HPr-bd_sf"/>
</dbReference>
<evidence type="ECO:0000256" key="6">
    <source>
        <dbReference type="ARBA" id="ARBA00022777"/>
    </source>
</evidence>
<evidence type="ECO:0000256" key="7">
    <source>
        <dbReference type="ARBA" id="ARBA00022842"/>
    </source>
</evidence>
<organism evidence="17 18">
    <name type="scientific">Halopolyspora algeriensis</name>
    <dbReference type="NCBI Taxonomy" id="1500506"/>
    <lineage>
        <taxon>Bacteria</taxon>
        <taxon>Bacillati</taxon>
        <taxon>Actinomycetota</taxon>
        <taxon>Actinomycetes</taxon>
        <taxon>Actinomycetes incertae sedis</taxon>
        <taxon>Halopolyspora</taxon>
    </lineage>
</organism>
<dbReference type="GO" id="GO:0046872">
    <property type="term" value="F:metal ion binding"/>
    <property type="evidence" value="ECO:0007669"/>
    <property type="project" value="UniProtKB-KW"/>
</dbReference>
<dbReference type="InterPro" id="IPR024692">
    <property type="entry name" value="PTS_EI"/>
</dbReference>
<evidence type="ECO:0000256" key="12">
    <source>
        <dbReference type="PIRSR" id="PIRSR000732-3"/>
    </source>
</evidence>
<dbReference type="Pfam" id="PF05524">
    <property type="entry name" value="PEP-utilisers_N"/>
    <property type="match status" value="1"/>
</dbReference>
<feature type="region of interest" description="Disordered" evidence="13">
    <location>
        <begin position="37"/>
        <end position="56"/>
    </location>
</feature>
<keyword evidence="18" id="KW-1185">Reference proteome</keyword>
<proteinExistence type="inferred from homology"/>
<dbReference type="InterPro" id="IPR018274">
    <property type="entry name" value="PEP_util_AS"/>
</dbReference>
<keyword evidence="9" id="KW-0963">Cytoplasm</keyword>
<dbReference type="RefSeq" id="WP_114454176.1">
    <property type="nucleotide sequence ID" value="NZ_QPJC01000011.1"/>
</dbReference>
<evidence type="ECO:0000256" key="13">
    <source>
        <dbReference type="SAM" id="MobiDB-lite"/>
    </source>
</evidence>
<evidence type="ECO:0000256" key="10">
    <source>
        <dbReference type="PIRSR" id="PIRSR000732-1"/>
    </source>
</evidence>
<evidence type="ECO:0000256" key="2">
    <source>
        <dbReference type="ARBA" id="ARBA00007837"/>
    </source>
</evidence>
<keyword evidence="9" id="KW-0598">Phosphotransferase system</keyword>
<dbReference type="GO" id="GO:0005737">
    <property type="term" value="C:cytoplasm"/>
    <property type="evidence" value="ECO:0007669"/>
    <property type="project" value="UniProtKB-SubCell"/>
</dbReference>
<dbReference type="SUPFAM" id="SSF47831">
    <property type="entry name" value="Enzyme I of the PEP:sugar phosphotransferase system HPr-binding (sub)domain"/>
    <property type="match status" value="1"/>
</dbReference>
<evidence type="ECO:0000256" key="9">
    <source>
        <dbReference type="PIRNR" id="PIRNR000732"/>
    </source>
</evidence>
<feature type="binding site" evidence="11">
    <location>
        <position position="331"/>
    </location>
    <ligand>
        <name>phosphoenolpyruvate</name>
        <dbReference type="ChEBI" id="CHEBI:58702"/>
    </ligand>
</feature>
<dbReference type="AlphaFoldDB" id="A0A368VIJ3"/>
<dbReference type="GO" id="GO:0008965">
    <property type="term" value="F:phosphoenolpyruvate-protein phosphotransferase activity"/>
    <property type="evidence" value="ECO:0007669"/>
    <property type="project" value="UniProtKB-EC"/>
</dbReference>
<dbReference type="EC" id="2.7.3.9" evidence="9"/>
<dbReference type="Gene3D" id="3.20.20.60">
    <property type="entry name" value="Phosphoenolpyruvate-binding domains"/>
    <property type="match status" value="1"/>
</dbReference>
<comment type="catalytic activity">
    <reaction evidence="9">
        <text>L-histidyl-[protein] + phosphoenolpyruvate = N(pros)-phospho-L-histidyl-[protein] + pyruvate</text>
        <dbReference type="Rhea" id="RHEA:23880"/>
        <dbReference type="Rhea" id="RHEA-COMP:9745"/>
        <dbReference type="Rhea" id="RHEA-COMP:9746"/>
        <dbReference type="ChEBI" id="CHEBI:15361"/>
        <dbReference type="ChEBI" id="CHEBI:29979"/>
        <dbReference type="ChEBI" id="CHEBI:58702"/>
        <dbReference type="ChEBI" id="CHEBI:64837"/>
        <dbReference type="EC" id="2.7.3.9"/>
    </reaction>
</comment>
<dbReference type="Proteomes" id="UP000253495">
    <property type="component" value="Unassembled WGS sequence"/>
</dbReference>
<evidence type="ECO:0000256" key="4">
    <source>
        <dbReference type="ARBA" id="ARBA00022679"/>
    </source>
</evidence>
<dbReference type="EMBL" id="QPJC01000011">
    <property type="protein sequence ID" value="RCW40484.1"/>
    <property type="molecule type" value="Genomic_DNA"/>
</dbReference>